<gene>
    <name evidence="2" type="ORF">WKW82_21235</name>
</gene>
<evidence type="ECO:0000256" key="1">
    <source>
        <dbReference type="SAM" id="MobiDB-lite"/>
    </source>
</evidence>
<sequence length="221" mass="24124">MKLLSIFRKKATQPHETPVIHDAVFKESAAPQTSAPDAASEPGTDTPSSSAAAAQAQPQAAGSLAAAPDTDHDGDAQQQQASMQPPVGMLREPEIKDFFAHNYYGFGRHHGSRCGTRQAMDLGKQEIAADFQLVLSAMIERRLSKRDRVNTEILKIESFSDELTARLRLTIEHLDRQVGVLEYQATLAEQGQGWVQAALNKFHLGFDRGVTDALDFDLLAA</sequence>
<proteinExistence type="predicted"/>
<reference evidence="2 3" key="1">
    <citation type="submission" date="2024-03" db="EMBL/GenBank/DDBJ databases">
        <title>Novel species of the genus Variovorax.</title>
        <authorList>
            <person name="Liu Q."/>
            <person name="Xin Y.-H."/>
        </authorList>
    </citation>
    <scope>NUCLEOTIDE SEQUENCE [LARGE SCALE GENOMIC DNA]</scope>
    <source>
        <strain evidence="2 3">KACC 18900</strain>
    </source>
</reference>
<dbReference type="Proteomes" id="UP001385892">
    <property type="component" value="Unassembled WGS sequence"/>
</dbReference>
<protein>
    <submittedName>
        <fullName evidence="2">Uncharacterized protein</fullName>
    </submittedName>
</protein>
<keyword evidence="3" id="KW-1185">Reference proteome</keyword>
<evidence type="ECO:0000313" key="3">
    <source>
        <dbReference type="Proteomes" id="UP001385892"/>
    </source>
</evidence>
<dbReference type="EMBL" id="JBBKZT010000009">
    <property type="protein sequence ID" value="MEJ8849195.1"/>
    <property type="molecule type" value="Genomic_DNA"/>
</dbReference>
<feature type="region of interest" description="Disordered" evidence="1">
    <location>
        <begin position="1"/>
        <end position="87"/>
    </location>
</feature>
<feature type="compositionally biased region" description="Low complexity" evidence="1">
    <location>
        <begin position="47"/>
        <end position="68"/>
    </location>
</feature>
<evidence type="ECO:0000313" key="2">
    <source>
        <dbReference type="EMBL" id="MEJ8849195.1"/>
    </source>
</evidence>
<accession>A0ABU8WNV7</accession>
<name>A0ABU8WNV7_9BURK</name>
<organism evidence="2 3">
    <name type="scientific">Variovorax rhizosphaerae</name>
    <dbReference type="NCBI Taxonomy" id="1836200"/>
    <lineage>
        <taxon>Bacteria</taxon>
        <taxon>Pseudomonadati</taxon>
        <taxon>Pseudomonadota</taxon>
        <taxon>Betaproteobacteria</taxon>
        <taxon>Burkholderiales</taxon>
        <taxon>Comamonadaceae</taxon>
        <taxon>Variovorax</taxon>
    </lineage>
</organism>
<dbReference type="RefSeq" id="WP_340344318.1">
    <property type="nucleotide sequence ID" value="NZ_JBBKZT010000009.1"/>
</dbReference>
<comment type="caution">
    <text evidence="2">The sequence shown here is derived from an EMBL/GenBank/DDBJ whole genome shotgun (WGS) entry which is preliminary data.</text>
</comment>